<name>A0AC34F826_9BILA</name>
<reference evidence="2" key="1">
    <citation type="submission" date="2022-11" db="UniProtKB">
        <authorList>
            <consortium name="WormBaseParasite"/>
        </authorList>
    </citation>
    <scope>IDENTIFICATION</scope>
</reference>
<dbReference type="Proteomes" id="UP000887579">
    <property type="component" value="Unplaced"/>
</dbReference>
<protein>
    <submittedName>
        <fullName evidence="2">Tyrosine-protein phosphatase domain-containing protein</fullName>
    </submittedName>
</protein>
<evidence type="ECO:0000313" key="1">
    <source>
        <dbReference type="Proteomes" id="UP000887579"/>
    </source>
</evidence>
<organism evidence="1 2">
    <name type="scientific">Panagrolaimus sp. ES5</name>
    <dbReference type="NCBI Taxonomy" id="591445"/>
    <lineage>
        <taxon>Eukaryota</taxon>
        <taxon>Metazoa</taxon>
        <taxon>Ecdysozoa</taxon>
        <taxon>Nematoda</taxon>
        <taxon>Chromadorea</taxon>
        <taxon>Rhabditida</taxon>
        <taxon>Tylenchina</taxon>
        <taxon>Panagrolaimomorpha</taxon>
        <taxon>Panagrolaimoidea</taxon>
        <taxon>Panagrolaimidae</taxon>
        <taxon>Panagrolaimus</taxon>
    </lineage>
</organism>
<dbReference type="WBParaSite" id="ES5_v2.g13385.t1">
    <property type="protein sequence ID" value="ES5_v2.g13385.t1"/>
    <property type="gene ID" value="ES5_v2.g13385"/>
</dbReference>
<accession>A0AC34F826</accession>
<proteinExistence type="predicted"/>
<sequence>MDEEGGDRKQCIGVKDLEEEDFTGITTKFIIEERISYEGIGQIWKKNPQKNRYAIKCYDSNRVLLPSGVYINASHINALKAQDGSSTNFIATIGPKKNTARDFWEMVESLQVNSIIMLCRMVEEKKQKCYGYFPKVGTKVYGEYEVSVVDMNELIIKDGGDKETLKETHLTIKNL</sequence>
<evidence type="ECO:0000313" key="2">
    <source>
        <dbReference type="WBParaSite" id="ES5_v2.g13385.t1"/>
    </source>
</evidence>